<dbReference type="InterPro" id="IPR000118">
    <property type="entry name" value="Granulin"/>
</dbReference>
<gene>
    <name evidence="6" type="ORF">EGW08_005604</name>
</gene>
<feature type="domain" description="Granulins" evidence="5">
    <location>
        <begin position="118"/>
        <end position="131"/>
    </location>
</feature>
<feature type="domain" description="Granulins" evidence="5">
    <location>
        <begin position="970"/>
        <end position="983"/>
    </location>
</feature>
<keyword evidence="7" id="KW-1185">Reference proteome</keyword>
<evidence type="ECO:0000313" key="6">
    <source>
        <dbReference type="EMBL" id="RUS86655.1"/>
    </source>
</evidence>
<dbReference type="PANTHER" id="PTHR12274">
    <property type="entry name" value="GRANULIN"/>
    <property type="match status" value="1"/>
</dbReference>
<dbReference type="Proteomes" id="UP000271974">
    <property type="component" value="Unassembled WGS sequence"/>
</dbReference>
<evidence type="ECO:0000256" key="4">
    <source>
        <dbReference type="ARBA" id="ARBA00023157"/>
    </source>
</evidence>
<feature type="domain" description="Granulins" evidence="5">
    <location>
        <begin position="738"/>
        <end position="751"/>
    </location>
</feature>
<evidence type="ECO:0000259" key="5">
    <source>
        <dbReference type="PROSITE" id="PS00799"/>
    </source>
</evidence>
<feature type="domain" description="Granulins" evidence="5">
    <location>
        <begin position="583"/>
        <end position="596"/>
    </location>
</feature>
<feature type="domain" description="Granulins" evidence="5">
    <location>
        <begin position="816"/>
        <end position="829"/>
    </location>
</feature>
<dbReference type="AlphaFoldDB" id="A0A3S1AAB2"/>
<dbReference type="Gene3D" id="2.10.25.160">
    <property type="entry name" value="Granulin"/>
    <property type="match status" value="14"/>
</dbReference>
<keyword evidence="4" id="KW-1015">Disulfide bond</keyword>
<dbReference type="GO" id="GO:0005576">
    <property type="term" value="C:extracellular region"/>
    <property type="evidence" value="ECO:0007669"/>
    <property type="project" value="UniProtKB-SubCell"/>
</dbReference>
<feature type="domain" description="Granulins" evidence="5">
    <location>
        <begin position="43"/>
        <end position="56"/>
    </location>
</feature>
<feature type="domain" description="Granulins" evidence="5">
    <location>
        <begin position="196"/>
        <end position="209"/>
    </location>
</feature>
<organism evidence="6 7">
    <name type="scientific">Elysia chlorotica</name>
    <name type="common">Eastern emerald elysia</name>
    <name type="synonym">Sea slug</name>
    <dbReference type="NCBI Taxonomy" id="188477"/>
    <lineage>
        <taxon>Eukaryota</taxon>
        <taxon>Metazoa</taxon>
        <taxon>Spiralia</taxon>
        <taxon>Lophotrochozoa</taxon>
        <taxon>Mollusca</taxon>
        <taxon>Gastropoda</taxon>
        <taxon>Heterobranchia</taxon>
        <taxon>Euthyneura</taxon>
        <taxon>Panpulmonata</taxon>
        <taxon>Sacoglossa</taxon>
        <taxon>Placobranchoidea</taxon>
        <taxon>Plakobranchidae</taxon>
        <taxon>Elysia</taxon>
    </lineage>
</organism>
<feature type="domain" description="Granulins" evidence="5">
    <location>
        <begin position="351"/>
        <end position="364"/>
    </location>
</feature>
<evidence type="ECO:0000256" key="3">
    <source>
        <dbReference type="ARBA" id="ARBA00022525"/>
    </source>
</evidence>
<dbReference type="InterPro" id="IPR039036">
    <property type="entry name" value="Granulin_fam"/>
</dbReference>
<feature type="domain" description="Granulins" evidence="5">
    <location>
        <begin position="506"/>
        <end position="519"/>
    </location>
</feature>
<dbReference type="SUPFAM" id="SSF57277">
    <property type="entry name" value="Granulin repeat"/>
    <property type="match status" value="13"/>
</dbReference>
<feature type="domain" description="Granulins" evidence="5">
    <location>
        <begin position="661"/>
        <end position="674"/>
    </location>
</feature>
<dbReference type="PANTHER" id="PTHR12274:SF3">
    <property type="entry name" value="PROGRANULIN"/>
    <property type="match status" value="1"/>
</dbReference>
<accession>A0A3S1AAB2</accession>
<feature type="domain" description="Granulins" evidence="5">
    <location>
        <begin position="893"/>
        <end position="906"/>
    </location>
</feature>
<dbReference type="OrthoDB" id="5854875at2759"/>
<reference evidence="6 7" key="1">
    <citation type="submission" date="2019-01" db="EMBL/GenBank/DDBJ databases">
        <title>A draft genome assembly of the solar-powered sea slug Elysia chlorotica.</title>
        <authorList>
            <person name="Cai H."/>
            <person name="Li Q."/>
            <person name="Fang X."/>
            <person name="Li J."/>
            <person name="Curtis N.E."/>
            <person name="Altenburger A."/>
            <person name="Shibata T."/>
            <person name="Feng M."/>
            <person name="Maeda T."/>
            <person name="Schwartz J.A."/>
            <person name="Shigenobu S."/>
            <person name="Lundholm N."/>
            <person name="Nishiyama T."/>
            <person name="Yang H."/>
            <person name="Hasebe M."/>
            <person name="Li S."/>
            <person name="Pierce S.K."/>
            <person name="Wang J."/>
        </authorList>
    </citation>
    <scope>NUCLEOTIDE SEQUENCE [LARGE SCALE GENOMIC DNA]</scope>
    <source>
        <strain evidence="6">EC2010</strain>
        <tissue evidence="6">Whole organism of an adult</tissue>
    </source>
</reference>
<sequence length="1081" mass="113068">EHDKPAPEDATCADGSVCPTEETCCQNEEGGYSCCPYPSAACCSDKLHCCPNGYTCDVEAGLCQSGNDFMAMLAKTPSKPQVNNVACLDGSSCSTGETCCENQEGGYSCCPYESAVCCSDRFHCCPKGYTCDVGIASCIKGSEVLSWASKVSTIPTEEPANDVTCPDQSTCPSGSTCCESQQGQYACCPLPKATCCSDKLHCCPDGYTCDVGAGTCTQGNELLAWFTKQPAMPEPTEINVSCPDGSACPSGETCCKNQQGNYACCPLPKAVCCSDGLHCCPEDYTCDVSAGRCNKGQDTTALFKKHPVKAVAPTLKDVTCPDQSTCPSESTCCEDQEGHYGCCPMPQAVCCSDKLHCCPDGYTCDVEAGRCNMGKNFVKMFAKQPATPAPSMNDIVCPDKSVCPSGQTCCENQQGGYGCCPTQQAVCCSDKLHCCPAGYTCDVSAGACNRGNDIITMLTKQAATPAPADNEAVTCPDQSSCPSGETCCEDQQGGYACCPLPQAVCCSDKLHCCPKDYTCDVSAGRCNKGNEFLAIFSKRPATPKPVESNTVCPDQSSCPSGQTCCENQQGGYGCCPFPSAVCCSDKLHCCPAGYTCDVSAGTCNRGNDIITMLTKQAATPAPADNEAVTCPDQSSCPSGETCCEDQQGGYACCPLPQAVCCSDKLHCCPKDYTCDVSAGRCNKGNEFLAIFSKRPATPKPVESNTVCPDQSSCPSGQTCCQNQQGGYGCCPFPSAVCCSDKLHCCPAGYTCDVSAGTCNRGNDIITMLTKQAATPAPADNEAVTCPDQSSCPSGETCCEDQQGGYACCPLPQAVCCSDKLHCCPKDYTCDVSAGRCNKGNEFLAIFSKRPATPKPVESNTVCPDQSSCPSGQTCCQNQQGGYGCCPFPSAVCCSDKLHCCPGGFTCDVAASRCIKGNDVLSLFSKQPSKPAPEVRAVTCADGSQCQSGMTCCEMEGGVYGCCPLPKAVCCSDKLHCCPHGWECDSGSCTALNSKLTITWFSKVPATKPVPAQSITCPDHSTCSEGSTCCEVGQGKYGCCPTVNAVCCADKVHYCPQNTVCDLVNQKCIGSNNDEPLRMVGH</sequence>
<dbReference type="FunFam" id="2.10.25.160:FF:000001">
    <property type="entry name" value="Granulin precursor"/>
    <property type="match status" value="1"/>
</dbReference>
<comment type="similarity">
    <text evidence="2">Belongs to the granulin family.</text>
</comment>
<dbReference type="PROSITE" id="PS00799">
    <property type="entry name" value="GRANULINS"/>
    <property type="match status" value="13"/>
</dbReference>
<dbReference type="InterPro" id="IPR037277">
    <property type="entry name" value="Granulin_sf"/>
</dbReference>
<evidence type="ECO:0000313" key="7">
    <source>
        <dbReference type="Proteomes" id="UP000271974"/>
    </source>
</evidence>
<proteinExistence type="inferred from homology"/>
<feature type="non-terminal residue" evidence="6">
    <location>
        <position position="1"/>
    </location>
</feature>
<comment type="caution">
    <text evidence="6">The sequence shown here is derived from an EMBL/GenBank/DDBJ whole genome shotgun (WGS) entry which is preliminary data.</text>
</comment>
<dbReference type="SMART" id="SM00277">
    <property type="entry name" value="GRAN"/>
    <property type="match status" value="14"/>
</dbReference>
<evidence type="ECO:0000256" key="1">
    <source>
        <dbReference type="ARBA" id="ARBA00004613"/>
    </source>
</evidence>
<comment type="subcellular location">
    <subcellularLocation>
        <location evidence="1">Secreted</location>
    </subcellularLocation>
</comment>
<protein>
    <recommendedName>
        <fullName evidence="5">Granulins domain-containing protein</fullName>
    </recommendedName>
</protein>
<keyword evidence="3" id="KW-0964">Secreted</keyword>
<evidence type="ECO:0000256" key="2">
    <source>
        <dbReference type="ARBA" id="ARBA00010093"/>
    </source>
</evidence>
<dbReference type="Pfam" id="PF00396">
    <property type="entry name" value="Granulin"/>
    <property type="match status" value="14"/>
</dbReference>
<dbReference type="STRING" id="188477.A0A3S1AAB2"/>
<name>A0A3S1AAB2_ELYCH</name>
<dbReference type="EMBL" id="RQTK01000132">
    <property type="protein sequence ID" value="RUS86655.1"/>
    <property type="molecule type" value="Genomic_DNA"/>
</dbReference>
<feature type="domain" description="Granulins" evidence="5">
    <location>
        <begin position="428"/>
        <end position="441"/>
    </location>
</feature>
<feature type="domain" description="Granulins" evidence="5">
    <location>
        <begin position="273"/>
        <end position="286"/>
    </location>
</feature>